<evidence type="ECO:0000259" key="1">
    <source>
        <dbReference type="Pfam" id="PF01738"/>
    </source>
</evidence>
<comment type="caution">
    <text evidence="2">The sequence shown here is derived from an EMBL/GenBank/DDBJ whole genome shotgun (WGS) entry which is preliminary data.</text>
</comment>
<dbReference type="InterPro" id="IPR029058">
    <property type="entry name" value="AB_hydrolase_fold"/>
</dbReference>
<proteinExistence type="predicted"/>
<dbReference type="EMBL" id="MLJW01000660">
    <property type="protein sequence ID" value="OIQ83917.1"/>
    <property type="molecule type" value="Genomic_DNA"/>
</dbReference>
<sequence>MMMKTMQSIDVAITTGDVELQGILHIPDSANGIVVFAHGSGSSRFSTRNQRVAEALNNAGLATLLFDLLTAKEHERDLDTAEYRFDIALLTHRLIGAVDWLALHAPTKTLSVGLFGASTGAAAALQAAAELEGQISAVVSRGVRPDLAGSDALSRVEVPTLLLVGGLDDVVIDLNRQAASQMHCHQELVIIPGATHLFEEPGTLEEVERISAQWFAKYLK</sequence>
<reference evidence="2" key="1">
    <citation type="submission" date="2016-10" db="EMBL/GenBank/DDBJ databases">
        <title>Sequence of Gallionella enrichment culture.</title>
        <authorList>
            <person name="Poehlein A."/>
            <person name="Muehling M."/>
            <person name="Daniel R."/>
        </authorList>
    </citation>
    <scope>NUCLEOTIDE SEQUENCE</scope>
</reference>
<accession>A0A1J5R6Y4</accession>
<dbReference type="Gene3D" id="3.40.50.1820">
    <property type="entry name" value="alpha/beta hydrolase"/>
    <property type="match status" value="1"/>
</dbReference>
<gene>
    <name evidence="2" type="ORF">GALL_342670</name>
</gene>
<dbReference type="Pfam" id="PF01738">
    <property type="entry name" value="DLH"/>
    <property type="match status" value="1"/>
</dbReference>
<evidence type="ECO:0000313" key="2">
    <source>
        <dbReference type="EMBL" id="OIQ83917.1"/>
    </source>
</evidence>
<name>A0A1J5R6Y4_9ZZZZ</name>
<dbReference type="SUPFAM" id="SSF53474">
    <property type="entry name" value="alpha/beta-Hydrolases"/>
    <property type="match status" value="1"/>
</dbReference>
<dbReference type="InterPro" id="IPR002925">
    <property type="entry name" value="Dienelactn_hydro"/>
</dbReference>
<dbReference type="GO" id="GO:0016787">
    <property type="term" value="F:hydrolase activity"/>
    <property type="evidence" value="ECO:0007669"/>
    <property type="project" value="InterPro"/>
</dbReference>
<feature type="domain" description="Dienelactone hydrolase" evidence="1">
    <location>
        <begin position="21"/>
        <end position="203"/>
    </location>
</feature>
<protein>
    <submittedName>
        <fullName evidence="2">Putative phosphoribosyl transferasec</fullName>
    </submittedName>
</protein>
<dbReference type="PANTHER" id="PTHR22946">
    <property type="entry name" value="DIENELACTONE HYDROLASE DOMAIN-CONTAINING PROTEIN-RELATED"/>
    <property type="match status" value="1"/>
</dbReference>
<organism evidence="2">
    <name type="scientific">mine drainage metagenome</name>
    <dbReference type="NCBI Taxonomy" id="410659"/>
    <lineage>
        <taxon>unclassified sequences</taxon>
        <taxon>metagenomes</taxon>
        <taxon>ecological metagenomes</taxon>
    </lineage>
</organism>
<dbReference type="GO" id="GO:0016740">
    <property type="term" value="F:transferase activity"/>
    <property type="evidence" value="ECO:0007669"/>
    <property type="project" value="UniProtKB-KW"/>
</dbReference>
<dbReference type="AlphaFoldDB" id="A0A1J5R6Y4"/>
<keyword evidence="2" id="KW-0808">Transferase</keyword>
<dbReference type="InterPro" id="IPR050261">
    <property type="entry name" value="FrsA_esterase"/>
</dbReference>